<sequence>MNSPSSYGPVRVRGKDDGCCSVTFLRYVLFVFNFIFWLSGAAILGVGLWTYFAKHSYITLLTSGTYPATTFLLIGTGSLILLVGIIGCCGAWRENRGCLMTYASFLLLIFLLEAVIGILAYVYEDTIHDELGLGLKRTMQDNYMLDTTKTAAINNLHQEFKCCGAFSFQDWGDSRWLTGNPDVNNSTPDSCCKTVSFGCAISDHPSNIYYEGCVVELSLYFKEHLIVVGAVAFGFSCLQLFGIVFSCCLAKKISDFKQRSSSYYS</sequence>
<dbReference type="AlphaFoldDB" id="R7UE15"/>
<dbReference type="CDD" id="cd03155">
    <property type="entry name" value="CD151_like_LEL"/>
    <property type="match status" value="1"/>
</dbReference>
<dbReference type="InterPro" id="IPR000301">
    <property type="entry name" value="Tetraspanin_animals"/>
</dbReference>
<dbReference type="OrthoDB" id="9993879at2759"/>
<dbReference type="Proteomes" id="UP000014760">
    <property type="component" value="Unassembled WGS sequence"/>
</dbReference>
<comment type="similarity">
    <text evidence="2 6">Belongs to the tetraspanin (TM4SF) family.</text>
</comment>
<dbReference type="EnsemblMetazoa" id="CapteT173473">
    <property type="protein sequence ID" value="CapteP173473"/>
    <property type="gene ID" value="CapteG173473"/>
</dbReference>
<dbReference type="Gene3D" id="1.10.1450.10">
    <property type="entry name" value="Tetraspanin"/>
    <property type="match status" value="1"/>
</dbReference>
<dbReference type="EMBL" id="KB305005">
    <property type="protein sequence ID" value="ELU01487.1"/>
    <property type="molecule type" value="Genomic_DNA"/>
</dbReference>
<dbReference type="InterPro" id="IPR008952">
    <property type="entry name" value="Tetraspanin_EC2_sf"/>
</dbReference>
<keyword evidence="4 6" id="KW-1133">Transmembrane helix</keyword>
<feature type="transmembrane region" description="Helical" evidence="6">
    <location>
        <begin position="27"/>
        <end position="51"/>
    </location>
</feature>
<gene>
    <name evidence="7" type="ORF">CAPTEDRAFT_173473</name>
</gene>
<dbReference type="EMBL" id="AMQN01001731">
    <property type="status" value="NOT_ANNOTATED_CDS"/>
    <property type="molecule type" value="Genomic_DNA"/>
</dbReference>
<feature type="transmembrane region" description="Helical" evidence="6">
    <location>
        <begin position="71"/>
        <end position="92"/>
    </location>
</feature>
<reference evidence="8" key="3">
    <citation type="submission" date="2015-06" db="UniProtKB">
        <authorList>
            <consortium name="EnsemblMetazoa"/>
        </authorList>
    </citation>
    <scope>IDENTIFICATION</scope>
</reference>
<evidence type="ECO:0000313" key="8">
    <source>
        <dbReference type="EnsemblMetazoa" id="CapteP173473"/>
    </source>
</evidence>
<dbReference type="PANTHER" id="PTHR19282">
    <property type="entry name" value="TETRASPANIN"/>
    <property type="match status" value="1"/>
</dbReference>
<feature type="transmembrane region" description="Helical" evidence="6">
    <location>
        <begin position="225"/>
        <end position="250"/>
    </location>
</feature>
<evidence type="ECO:0000256" key="6">
    <source>
        <dbReference type="RuleBase" id="RU361218"/>
    </source>
</evidence>
<dbReference type="GO" id="GO:0005886">
    <property type="term" value="C:plasma membrane"/>
    <property type="evidence" value="ECO:0007669"/>
    <property type="project" value="TreeGrafter"/>
</dbReference>
<organism evidence="7">
    <name type="scientific">Capitella teleta</name>
    <name type="common">Polychaete worm</name>
    <dbReference type="NCBI Taxonomy" id="283909"/>
    <lineage>
        <taxon>Eukaryota</taxon>
        <taxon>Metazoa</taxon>
        <taxon>Spiralia</taxon>
        <taxon>Lophotrochozoa</taxon>
        <taxon>Annelida</taxon>
        <taxon>Polychaeta</taxon>
        <taxon>Sedentaria</taxon>
        <taxon>Scolecida</taxon>
        <taxon>Capitellidae</taxon>
        <taxon>Capitella</taxon>
    </lineage>
</organism>
<dbReference type="InterPro" id="IPR018499">
    <property type="entry name" value="Tetraspanin/Peripherin"/>
</dbReference>
<dbReference type="PIRSF" id="PIRSF002419">
    <property type="entry name" value="Tetraspanin"/>
    <property type="match status" value="1"/>
</dbReference>
<evidence type="ECO:0000256" key="5">
    <source>
        <dbReference type="ARBA" id="ARBA00023136"/>
    </source>
</evidence>
<keyword evidence="5 6" id="KW-0472">Membrane</keyword>
<evidence type="ECO:0000256" key="2">
    <source>
        <dbReference type="ARBA" id="ARBA00006840"/>
    </source>
</evidence>
<evidence type="ECO:0000256" key="1">
    <source>
        <dbReference type="ARBA" id="ARBA00004141"/>
    </source>
</evidence>
<protein>
    <recommendedName>
        <fullName evidence="6">Tetraspanin</fullName>
    </recommendedName>
</protein>
<dbReference type="STRING" id="283909.R7UE15"/>
<keyword evidence="3 6" id="KW-0812">Transmembrane</keyword>
<dbReference type="PRINTS" id="PR00259">
    <property type="entry name" value="TMFOUR"/>
</dbReference>
<proteinExistence type="inferred from homology"/>
<dbReference type="PANTHER" id="PTHR19282:SF544">
    <property type="entry name" value="TETRASPANIN"/>
    <property type="match status" value="1"/>
</dbReference>
<name>R7UE15_CAPTE</name>
<reference evidence="9" key="1">
    <citation type="submission" date="2012-12" db="EMBL/GenBank/DDBJ databases">
        <authorList>
            <person name="Hellsten U."/>
            <person name="Grimwood J."/>
            <person name="Chapman J.A."/>
            <person name="Shapiro H."/>
            <person name="Aerts A."/>
            <person name="Otillar R.P."/>
            <person name="Terry A.Y."/>
            <person name="Boore J.L."/>
            <person name="Simakov O."/>
            <person name="Marletaz F."/>
            <person name="Cho S.-J."/>
            <person name="Edsinger-Gonzales E."/>
            <person name="Havlak P."/>
            <person name="Kuo D.-H."/>
            <person name="Larsson T."/>
            <person name="Lv J."/>
            <person name="Arendt D."/>
            <person name="Savage R."/>
            <person name="Osoegawa K."/>
            <person name="de Jong P."/>
            <person name="Lindberg D.R."/>
            <person name="Seaver E.C."/>
            <person name="Weisblat D.A."/>
            <person name="Putnam N.H."/>
            <person name="Grigoriev I.V."/>
            <person name="Rokhsar D.S."/>
        </authorList>
    </citation>
    <scope>NUCLEOTIDE SEQUENCE</scope>
    <source>
        <strain evidence="9">I ESC-2004</strain>
    </source>
</reference>
<dbReference type="Pfam" id="PF00335">
    <property type="entry name" value="Tetraspanin"/>
    <property type="match status" value="1"/>
</dbReference>
<comment type="subcellular location">
    <subcellularLocation>
        <location evidence="1 6">Membrane</location>
        <topology evidence="1 6">Multi-pass membrane protein</topology>
    </subcellularLocation>
</comment>
<evidence type="ECO:0000313" key="9">
    <source>
        <dbReference type="Proteomes" id="UP000014760"/>
    </source>
</evidence>
<accession>R7UE15</accession>
<evidence type="ECO:0000256" key="3">
    <source>
        <dbReference type="ARBA" id="ARBA00022692"/>
    </source>
</evidence>
<reference evidence="7 9" key="2">
    <citation type="journal article" date="2013" name="Nature">
        <title>Insights into bilaterian evolution from three spiralian genomes.</title>
        <authorList>
            <person name="Simakov O."/>
            <person name="Marletaz F."/>
            <person name="Cho S.J."/>
            <person name="Edsinger-Gonzales E."/>
            <person name="Havlak P."/>
            <person name="Hellsten U."/>
            <person name="Kuo D.H."/>
            <person name="Larsson T."/>
            <person name="Lv J."/>
            <person name="Arendt D."/>
            <person name="Savage R."/>
            <person name="Osoegawa K."/>
            <person name="de Jong P."/>
            <person name="Grimwood J."/>
            <person name="Chapman J.A."/>
            <person name="Shapiro H."/>
            <person name="Aerts A."/>
            <person name="Otillar R.P."/>
            <person name="Terry A.Y."/>
            <person name="Boore J.L."/>
            <person name="Grigoriev I.V."/>
            <person name="Lindberg D.R."/>
            <person name="Seaver E.C."/>
            <person name="Weisblat D.A."/>
            <person name="Putnam N.H."/>
            <person name="Rokhsar D.S."/>
        </authorList>
    </citation>
    <scope>NUCLEOTIDE SEQUENCE</scope>
    <source>
        <strain evidence="7 9">I ESC-2004</strain>
    </source>
</reference>
<dbReference type="OMA" id="NNIFYRG"/>
<feature type="transmembrane region" description="Helical" evidence="6">
    <location>
        <begin position="99"/>
        <end position="123"/>
    </location>
</feature>
<keyword evidence="9" id="KW-1185">Reference proteome</keyword>
<evidence type="ECO:0000256" key="4">
    <source>
        <dbReference type="ARBA" id="ARBA00022989"/>
    </source>
</evidence>
<dbReference type="SUPFAM" id="SSF48652">
    <property type="entry name" value="Tetraspanin"/>
    <property type="match status" value="1"/>
</dbReference>
<evidence type="ECO:0000313" key="7">
    <source>
        <dbReference type="EMBL" id="ELU01487.1"/>
    </source>
</evidence>
<dbReference type="HOGENOM" id="CLU_055524_5_0_1"/>